<keyword evidence="2" id="KW-1185">Reference proteome</keyword>
<evidence type="ECO:0000313" key="1">
    <source>
        <dbReference type="EMBL" id="MEQ0560478.1"/>
    </source>
</evidence>
<name>A0ABV0LDV4_9PSEU</name>
<reference evidence="1 2" key="1">
    <citation type="submission" date="2024-05" db="EMBL/GenBank/DDBJ databases">
        <authorList>
            <person name="Zhao H."/>
            <person name="Xu Y."/>
            <person name="Lin S."/>
            <person name="Spain J.C."/>
            <person name="Zhou N.-Y."/>
        </authorList>
    </citation>
    <scope>NUCLEOTIDE SEQUENCE [LARGE SCALE GENOMIC DNA]</scope>
    <source>
        <strain evidence="1 2">NEAU-NG30</strain>
    </source>
</reference>
<evidence type="ECO:0000313" key="2">
    <source>
        <dbReference type="Proteomes" id="UP001440984"/>
    </source>
</evidence>
<dbReference type="RefSeq" id="WP_348951351.1">
    <property type="nucleotide sequence ID" value="NZ_JBDZYD010000005.1"/>
</dbReference>
<organism evidence="1 2">
    <name type="scientific">Amycolatopsis melonis</name>
    <dbReference type="NCBI Taxonomy" id="3156488"/>
    <lineage>
        <taxon>Bacteria</taxon>
        <taxon>Bacillati</taxon>
        <taxon>Actinomycetota</taxon>
        <taxon>Actinomycetes</taxon>
        <taxon>Pseudonocardiales</taxon>
        <taxon>Pseudonocardiaceae</taxon>
        <taxon>Amycolatopsis</taxon>
    </lineage>
</organism>
<dbReference type="Proteomes" id="UP001440984">
    <property type="component" value="Unassembled WGS sequence"/>
</dbReference>
<comment type="caution">
    <text evidence="1">The sequence shown here is derived from an EMBL/GenBank/DDBJ whole genome shotgun (WGS) entry which is preliminary data.</text>
</comment>
<gene>
    <name evidence="1" type="ORF">ABJI51_15425</name>
</gene>
<accession>A0ABV0LDV4</accession>
<sequence>MAYFRYFHAEEDLWCYYDVADDGAVLRHVEVRAGDGCPVTAASLAEVLHLRDTADLAAMRSYETRFGVLAEAKREDWVGAPVQEISAAAFERAWAAARTVLEAAVTE</sequence>
<protein>
    <submittedName>
        <fullName evidence="1">Uncharacterized protein</fullName>
    </submittedName>
</protein>
<proteinExistence type="predicted"/>
<dbReference type="EMBL" id="JBDZYD010000005">
    <property type="protein sequence ID" value="MEQ0560478.1"/>
    <property type="molecule type" value="Genomic_DNA"/>
</dbReference>